<name>A0A133UXA9_9EURY</name>
<gene>
    <name evidence="1" type="ORF">AKJ41_06305</name>
</gene>
<keyword evidence="2" id="KW-1185">Reference proteome</keyword>
<dbReference type="Proteomes" id="UP000070344">
    <property type="component" value="Unassembled WGS sequence"/>
</dbReference>
<dbReference type="AlphaFoldDB" id="A0A133UXA9"/>
<comment type="caution">
    <text evidence="1">The sequence shown here is derived from an EMBL/GenBank/DDBJ whole genome shotgun (WGS) entry which is preliminary data.</text>
</comment>
<dbReference type="EMBL" id="LHXV01000133">
    <property type="protein sequence ID" value="KXA98819.1"/>
    <property type="molecule type" value="Genomic_DNA"/>
</dbReference>
<accession>A0A133UXA9</accession>
<sequence length="138" mass="16473">MSEAIEKLNDELAHTEKKIWEMIEKKKKVYSEMADLLEEKYGEELSTHEEVREAKFRRFDLYPHENPTSYGLSLIFVLKGTKPEHRLPEWKKKLRMLIDHYEDLIDSIEEKHNILLHTDLAWEEPSGKRSSANDYRGE</sequence>
<reference evidence="1 2" key="1">
    <citation type="journal article" date="2016" name="Sci. Rep.">
        <title>Metabolic traits of an uncultured archaeal lineage -MSBL1- from brine pools of the Red Sea.</title>
        <authorList>
            <person name="Mwirichia R."/>
            <person name="Alam I."/>
            <person name="Rashid M."/>
            <person name="Vinu M."/>
            <person name="Ba-Alawi W."/>
            <person name="Anthony Kamau A."/>
            <person name="Kamanda Ngugi D."/>
            <person name="Goker M."/>
            <person name="Klenk H.P."/>
            <person name="Bajic V."/>
            <person name="Stingl U."/>
        </authorList>
    </citation>
    <scope>NUCLEOTIDE SEQUENCE [LARGE SCALE GENOMIC DNA]</scope>
    <source>
        <strain evidence="1">SCGC-AAA259O05</strain>
    </source>
</reference>
<protein>
    <submittedName>
        <fullName evidence="1">Uncharacterized protein</fullName>
    </submittedName>
</protein>
<evidence type="ECO:0000313" key="1">
    <source>
        <dbReference type="EMBL" id="KXA98819.1"/>
    </source>
</evidence>
<evidence type="ECO:0000313" key="2">
    <source>
        <dbReference type="Proteomes" id="UP000070344"/>
    </source>
</evidence>
<organism evidence="1 2">
    <name type="scientific">candidate division MSBL1 archaeon SCGC-AAA259O05</name>
    <dbReference type="NCBI Taxonomy" id="1698271"/>
    <lineage>
        <taxon>Archaea</taxon>
        <taxon>Methanobacteriati</taxon>
        <taxon>Methanobacteriota</taxon>
        <taxon>candidate division MSBL1</taxon>
    </lineage>
</organism>
<proteinExistence type="predicted"/>